<sequence>MGVGARMAWNGASGAISEAFTSGGFLDREESSFPHLLMALLWIVRGIACFLPVVLCLTVSGMSGNYLLTNPLLRAHGTNPYNTLLAETAAPLFNSGTCREMSMGGNVFDTIVFHMPNRRDTRGRRAESRPAESEGALVDEPLFAWHIADDDLPRSFFFISRGDVAHRRVGKFIFKGFYFGKRRADDCPLSSRDGSPPRMHVRPGSQSRRTRCRMSDVSHFTCLCVWWCAESRPSVFPLIRAPPRGLSFTCSHLPVCGRASVRPLYLFLMLFGPRPVSIGNDTSAVSRDELLTRNLIRLDVCRRMIVLEPFACAVFAGHSLNNAPGSGLMATLPLNGNFNNSYSVGKDLGEVGDLGEGALDEAALEKMIISELVQNNLRTCRGSQSAEQGGRQAATVSRGDAASLVHGGEPAGVGLGLEAPLLPQRTHSLLYPPHPHPGVGCEGGGYLTQLPPDSERRPQPHNPNRDSLYASLPNLVDGPAAPDGIVQDVYYMGAPVQAPSLQPYYDIGVSAADSVRDCVPEGETSSDGQMQLVTSL</sequence>
<feature type="region of interest" description="Disordered" evidence="1">
    <location>
        <begin position="188"/>
        <end position="207"/>
    </location>
</feature>
<feature type="domain" description="GPCR family 2 latrophilin C-terminal" evidence="3">
    <location>
        <begin position="61"/>
        <end position="95"/>
    </location>
</feature>
<keyword evidence="2" id="KW-1133">Transmembrane helix</keyword>
<feature type="transmembrane region" description="Helical" evidence="2">
    <location>
        <begin position="36"/>
        <end position="59"/>
    </location>
</feature>
<evidence type="ECO:0000313" key="4">
    <source>
        <dbReference type="EMBL" id="KAG9343192.1"/>
    </source>
</evidence>
<dbReference type="GO" id="GO:0016020">
    <property type="term" value="C:membrane"/>
    <property type="evidence" value="ECO:0007669"/>
    <property type="project" value="InterPro"/>
</dbReference>
<comment type="caution">
    <text evidence="4">The sequence shown here is derived from an EMBL/GenBank/DDBJ whole genome shotgun (WGS) entry which is preliminary data.</text>
</comment>
<feature type="domain" description="GPCR family 2 latrophilin C-terminal" evidence="3">
    <location>
        <begin position="309"/>
        <end position="536"/>
    </location>
</feature>
<evidence type="ECO:0000259" key="3">
    <source>
        <dbReference type="Pfam" id="PF02354"/>
    </source>
</evidence>
<gene>
    <name evidence="4" type="ORF">JZ751_014171</name>
</gene>
<dbReference type="EMBL" id="JAFBMS010000024">
    <property type="protein sequence ID" value="KAG9343192.1"/>
    <property type="molecule type" value="Genomic_DNA"/>
</dbReference>
<keyword evidence="5" id="KW-1185">Reference proteome</keyword>
<protein>
    <recommendedName>
        <fullName evidence="3">GPCR family 2 latrophilin C-terminal domain-containing protein</fullName>
    </recommendedName>
</protein>
<accession>A0A8T2P0M2</accession>
<feature type="region of interest" description="Disordered" evidence="1">
    <location>
        <begin position="383"/>
        <end position="407"/>
    </location>
</feature>
<dbReference type="Proteomes" id="UP000824540">
    <property type="component" value="Unassembled WGS sequence"/>
</dbReference>
<proteinExistence type="predicted"/>
<evidence type="ECO:0000313" key="5">
    <source>
        <dbReference type="Proteomes" id="UP000824540"/>
    </source>
</evidence>
<reference evidence="4" key="1">
    <citation type="thesis" date="2021" institute="BYU ScholarsArchive" country="Provo, UT, USA">
        <title>Applications of and Algorithms for Genome Assembly and Genomic Analyses with an Emphasis on Marine Teleosts.</title>
        <authorList>
            <person name="Pickett B.D."/>
        </authorList>
    </citation>
    <scope>NUCLEOTIDE SEQUENCE</scope>
    <source>
        <strain evidence="4">HI-2016</strain>
    </source>
</reference>
<organism evidence="4 5">
    <name type="scientific">Albula glossodonta</name>
    <name type="common">roundjaw bonefish</name>
    <dbReference type="NCBI Taxonomy" id="121402"/>
    <lineage>
        <taxon>Eukaryota</taxon>
        <taxon>Metazoa</taxon>
        <taxon>Chordata</taxon>
        <taxon>Craniata</taxon>
        <taxon>Vertebrata</taxon>
        <taxon>Euteleostomi</taxon>
        <taxon>Actinopterygii</taxon>
        <taxon>Neopterygii</taxon>
        <taxon>Teleostei</taxon>
        <taxon>Albuliformes</taxon>
        <taxon>Albulidae</taxon>
        <taxon>Albula</taxon>
    </lineage>
</organism>
<name>A0A8T2P0M2_9TELE</name>
<dbReference type="InterPro" id="IPR003334">
    <property type="entry name" value="GPCR_2_latrophilin_rcpt_C"/>
</dbReference>
<evidence type="ECO:0000256" key="2">
    <source>
        <dbReference type="SAM" id="Phobius"/>
    </source>
</evidence>
<feature type="region of interest" description="Disordered" evidence="1">
    <location>
        <begin position="440"/>
        <end position="473"/>
    </location>
</feature>
<keyword evidence="2" id="KW-0812">Transmembrane</keyword>
<dbReference type="AlphaFoldDB" id="A0A8T2P0M2"/>
<dbReference type="OrthoDB" id="1100386at2759"/>
<keyword evidence="2" id="KW-0472">Membrane</keyword>
<dbReference type="GO" id="GO:0004930">
    <property type="term" value="F:G protein-coupled receptor activity"/>
    <property type="evidence" value="ECO:0007669"/>
    <property type="project" value="InterPro"/>
</dbReference>
<dbReference type="Pfam" id="PF02354">
    <property type="entry name" value="Latrophilin"/>
    <property type="match status" value="2"/>
</dbReference>
<evidence type="ECO:0000256" key="1">
    <source>
        <dbReference type="SAM" id="MobiDB-lite"/>
    </source>
</evidence>